<dbReference type="Pfam" id="PF02781">
    <property type="entry name" value="G6PD_C"/>
    <property type="match status" value="1"/>
</dbReference>
<dbReference type="PRINTS" id="PR00079">
    <property type="entry name" value="G6PDHDRGNASE"/>
</dbReference>
<dbReference type="InterPro" id="IPR001282">
    <property type="entry name" value="G6P_DH"/>
</dbReference>
<dbReference type="PANTHER" id="PTHR23429">
    <property type="entry name" value="GLUCOSE-6-PHOSPHATE 1-DEHYDROGENASE G6PD"/>
    <property type="match status" value="1"/>
</dbReference>
<evidence type="ECO:0000313" key="10">
    <source>
        <dbReference type="Proteomes" id="UP000809910"/>
    </source>
</evidence>
<dbReference type="Gene3D" id="3.40.50.720">
    <property type="entry name" value="NAD(P)-binding Rossmann-like Domain"/>
    <property type="match status" value="1"/>
</dbReference>
<dbReference type="Proteomes" id="UP000809910">
    <property type="component" value="Unassembled WGS sequence"/>
</dbReference>
<accession>A0ABS1W966</accession>
<dbReference type="InterPro" id="IPR022674">
    <property type="entry name" value="G6P_DH_NAD-bd"/>
</dbReference>
<proteinExistence type="inferred from homology"/>
<dbReference type="SUPFAM" id="SSF51735">
    <property type="entry name" value="NAD(P)-binding Rossmann-fold domains"/>
    <property type="match status" value="1"/>
</dbReference>
<evidence type="ECO:0000259" key="8">
    <source>
        <dbReference type="Pfam" id="PF02781"/>
    </source>
</evidence>
<dbReference type="InterPro" id="IPR036291">
    <property type="entry name" value="NAD(P)-bd_dom_sf"/>
</dbReference>
<name>A0ABS1W966_9GAMM</name>
<dbReference type="InterPro" id="IPR022675">
    <property type="entry name" value="G6P_DH_C"/>
</dbReference>
<comment type="similarity">
    <text evidence="2">Belongs to the glucose-6-phosphate dehydrogenase family.</text>
</comment>
<dbReference type="InterPro" id="IPR019796">
    <property type="entry name" value="G6P_DH_AS"/>
</dbReference>
<dbReference type="PROSITE" id="PS00069">
    <property type="entry name" value="G6P_DEHYDROGENASE"/>
    <property type="match status" value="1"/>
</dbReference>
<comment type="caution">
    <text evidence="9">The sequence shown here is derived from an EMBL/GenBank/DDBJ whole genome shotgun (WGS) entry which is preliminary data.</text>
</comment>
<keyword evidence="6" id="KW-0119">Carbohydrate metabolism</keyword>
<evidence type="ECO:0000256" key="5">
    <source>
        <dbReference type="ARBA" id="ARBA00023002"/>
    </source>
</evidence>
<feature type="domain" description="Glucose-6-phosphate dehydrogenase C-terminal" evidence="8">
    <location>
        <begin position="52"/>
        <end position="86"/>
    </location>
</feature>
<evidence type="ECO:0000256" key="3">
    <source>
        <dbReference type="ARBA" id="ARBA00022526"/>
    </source>
</evidence>
<keyword evidence="3" id="KW-0313">Glucose metabolism</keyword>
<comment type="pathway">
    <text evidence="1">Carbohydrate degradation; pentose phosphate pathway; D-ribulose 5-phosphate from D-glucose 6-phosphate (oxidative stage): step 1/3.</text>
</comment>
<dbReference type="EMBL" id="JADWVN010000007">
    <property type="protein sequence ID" value="MBL7525903.1"/>
    <property type="molecule type" value="Genomic_DNA"/>
</dbReference>
<keyword evidence="4" id="KW-0521">NADP</keyword>
<organism evidence="9 10">
    <name type="scientific">Legionella bononiensis</name>
    <dbReference type="NCBI Taxonomy" id="2793102"/>
    <lineage>
        <taxon>Bacteria</taxon>
        <taxon>Pseudomonadati</taxon>
        <taxon>Pseudomonadota</taxon>
        <taxon>Gammaproteobacteria</taxon>
        <taxon>Legionellales</taxon>
        <taxon>Legionellaceae</taxon>
        <taxon>Legionella</taxon>
    </lineage>
</organism>
<evidence type="ECO:0000256" key="1">
    <source>
        <dbReference type="ARBA" id="ARBA00004937"/>
    </source>
</evidence>
<gene>
    <name evidence="9" type="ORF">I5282_04855</name>
</gene>
<dbReference type="Pfam" id="PF00479">
    <property type="entry name" value="G6PD_N"/>
    <property type="match status" value="1"/>
</dbReference>
<protein>
    <submittedName>
        <fullName evidence="9">Uncharacterized protein</fullName>
    </submittedName>
</protein>
<dbReference type="Gene3D" id="3.30.360.10">
    <property type="entry name" value="Dihydrodipicolinate Reductase, domain 2"/>
    <property type="match status" value="1"/>
</dbReference>
<sequence>MVFRKSRTIEKPIGHNLISSKTINDEVVQFLSEHQIYRIDHYLGKETVLNLLVLRFANSMFSSNWDHRVIDKIEIIVAEEIGVEGR</sequence>
<evidence type="ECO:0000256" key="2">
    <source>
        <dbReference type="ARBA" id="ARBA00009975"/>
    </source>
</evidence>
<keyword evidence="5" id="KW-0560">Oxidoreductase</keyword>
<feature type="domain" description="Glucose-6-phosphate dehydrogenase NAD-binding" evidence="7">
    <location>
        <begin position="9"/>
        <end position="50"/>
    </location>
</feature>
<dbReference type="SUPFAM" id="SSF55347">
    <property type="entry name" value="Glyceraldehyde-3-phosphate dehydrogenase-like, C-terminal domain"/>
    <property type="match status" value="1"/>
</dbReference>
<keyword evidence="10" id="KW-1185">Reference proteome</keyword>
<evidence type="ECO:0000259" key="7">
    <source>
        <dbReference type="Pfam" id="PF00479"/>
    </source>
</evidence>
<evidence type="ECO:0000313" key="9">
    <source>
        <dbReference type="EMBL" id="MBL7525903.1"/>
    </source>
</evidence>
<evidence type="ECO:0000256" key="6">
    <source>
        <dbReference type="ARBA" id="ARBA00023277"/>
    </source>
</evidence>
<reference evidence="9 10" key="1">
    <citation type="submission" date="2020-12" db="EMBL/GenBank/DDBJ databases">
        <title>WGS of Legionella: environmental sample.</title>
        <authorList>
            <person name="Cristino S."/>
            <person name="Girolamini L."/>
            <person name="Salaris S."/>
            <person name="Pascale M.R."/>
            <person name="Mazzotta M."/>
            <person name="Orsini M."/>
            <person name="Grottola A."/>
        </authorList>
    </citation>
    <scope>NUCLEOTIDE SEQUENCE [LARGE SCALE GENOMIC DNA]</scope>
    <source>
        <strain evidence="9 10">30cs62</strain>
    </source>
</reference>
<dbReference type="PANTHER" id="PTHR23429:SF0">
    <property type="entry name" value="GLUCOSE-6-PHOSPHATE 1-DEHYDROGENASE"/>
    <property type="match status" value="1"/>
</dbReference>
<evidence type="ECO:0000256" key="4">
    <source>
        <dbReference type="ARBA" id="ARBA00022857"/>
    </source>
</evidence>